<evidence type="ECO:0000256" key="1">
    <source>
        <dbReference type="ARBA" id="ARBA00000274"/>
    </source>
</evidence>
<dbReference type="GO" id="GO:0005829">
    <property type="term" value="C:cytosol"/>
    <property type="evidence" value="ECO:0007669"/>
    <property type="project" value="TreeGrafter"/>
</dbReference>
<dbReference type="FunFam" id="3.40.50.450:FF:000011">
    <property type="entry name" value="TIGR00730 family Rossman fold protein"/>
    <property type="match status" value="1"/>
</dbReference>
<dbReference type="GO" id="GO:0008714">
    <property type="term" value="F:AMP nucleosidase activity"/>
    <property type="evidence" value="ECO:0007669"/>
    <property type="project" value="UniProtKB-EC"/>
</dbReference>
<dbReference type="GeneID" id="85016811"/>
<dbReference type="GO" id="GO:0009691">
    <property type="term" value="P:cytokinin biosynthetic process"/>
    <property type="evidence" value="ECO:0007669"/>
    <property type="project" value="UniProtKB-UniRule"/>
</dbReference>
<dbReference type="RefSeq" id="WP_009642827.1">
    <property type="nucleotide sequence ID" value="NZ_CAJPRD010000048.1"/>
</dbReference>
<dbReference type="InterPro" id="IPR031100">
    <property type="entry name" value="LOG_fam"/>
</dbReference>
<dbReference type="AlphaFoldDB" id="A0A1H2VR26"/>
<comment type="caution">
    <text evidence="3">The sequence shown here is derived from an EMBL/GenBank/DDBJ whole genome shotgun (WGS) entry which is preliminary data.</text>
</comment>
<evidence type="ECO:0000313" key="4">
    <source>
        <dbReference type="Proteomes" id="UP000182771"/>
    </source>
</evidence>
<dbReference type="Proteomes" id="UP000182771">
    <property type="component" value="Unassembled WGS sequence"/>
</dbReference>
<dbReference type="NCBIfam" id="TIGR00730">
    <property type="entry name" value="Rossman fold protein, TIGR00730 family"/>
    <property type="match status" value="1"/>
</dbReference>
<accession>A0A1H2VR26</accession>
<keyword evidence="2" id="KW-0203">Cytokinin biosynthesis</keyword>
<dbReference type="PANTHER" id="PTHR43393">
    <property type="entry name" value="CYTOKININ RIBOSIDE 5'-MONOPHOSPHATE PHOSPHORIBOHYDROLASE"/>
    <property type="match status" value="1"/>
</dbReference>
<name>A0A1H2VR26_9FLAO</name>
<sequence>MTKKRQFEEFQLQQHDAWGIFKIMSEFVTGYERLSAIGPCISIFGSARIQPDSKYYNLATEIAERIVGMGFGVITGGGPGIMEAANKGATQGEGASVGINIELPFEQHDNPYIDRDKNLHFNYFFARKVMFVRYSQAFVVFPGGFGTMDELFEAITLIQTTKIEPFPIILVGSEFWSGLVAWIKEVLLDKFGNIAAKDMDIFRIVDTADEVEDIIEKFYLKYSLKPKF</sequence>
<protein>
    <recommendedName>
        <fullName evidence="2">Cytokinin riboside 5'-monophosphate phosphoribohydrolase</fullName>
        <ecNumber evidence="2">3.2.2.n1</ecNumber>
    </recommendedName>
</protein>
<keyword evidence="4" id="KW-1185">Reference proteome</keyword>
<dbReference type="Gene3D" id="3.40.50.450">
    <property type="match status" value="1"/>
</dbReference>
<keyword evidence="2" id="KW-0378">Hydrolase</keyword>
<dbReference type="PANTHER" id="PTHR43393:SF3">
    <property type="entry name" value="LYSINE DECARBOXYLASE-LIKE PROTEIN"/>
    <property type="match status" value="1"/>
</dbReference>
<organism evidence="3 4">
    <name type="scientific">Capnocytophaga granulosa</name>
    <dbReference type="NCBI Taxonomy" id="45242"/>
    <lineage>
        <taxon>Bacteria</taxon>
        <taxon>Pseudomonadati</taxon>
        <taxon>Bacteroidota</taxon>
        <taxon>Flavobacteriia</taxon>
        <taxon>Flavobacteriales</taxon>
        <taxon>Flavobacteriaceae</taxon>
        <taxon>Capnocytophaga</taxon>
    </lineage>
</organism>
<reference evidence="3 4" key="1">
    <citation type="submission" date="2016-10" db="EMBL/GenBank/DDBJ databases">
        <authorList>
            <person name="Varghese N."/>
            <person name="Submissions S."/>
        </authorList>
    </citation>
    <scope>NUCLEOTIDE SEQUENCE [LARGE SCALE GENOMIC DNA]</scope>
    <source>
        <strain evidence="3 4">DSM 11449</strain>
    </source>
</reference>
<dbReference type="EMBL" id="FNND01000003">
    <property type="protein sequence ID" value="SDW70805.1"/>
    <property type="molecule type" value="Genomic_DNA"/>
</dbReference>
<evidence type="ECO:0000256" key="2">
    <source>
        <dbReference type="RuleBase" id="RU363015"/>
    </source>
</evidence>
<dbReference type="InterPro" id="IPR052341">
    <property type="entry name" value="LOG_family_nucleotidases"/>
</dbReference>
<dbReference type="OrthoDB" id="9801098at2"/>
<proteinExistence type="inferred from homology"/>
<dbReference type="SUPFAM" id="SSF102405">
    <property type="entry name" value="MCP/YpsA-like"/>
    <property type="match status" value="1"/>
</dbReference>
<gene>
    <name evidence="3" type="ORF">SAMN05444420_103262</name>
</gene>
<evidence type="ECO:0000313" key="3">
    <source>
        <dbReference type="EMBL" id="SDW70805.1"/>
    </source>
</evidence>
<dbReference type="Pfam" id="PF03641">
    <property type="entry name" value="Lysine_decarbox"/>
    <property type="match status" value="1"/>
</dbReference>
<comment type="catalytic activity">
    <reaction evidence="1">
        <text>AMP + H2O = D-ribose 5-phosphate + adenine</text>
        <dbReference type="Rhea" id="RHEA:20129"/>
        <dbReference type="ChEBI" id="CHEBI:15377"/>
        <dbReference type="ChEBI" id="CHEBI:16708"/>
        <dbReference type="ChEBI" id="CHEBI:78346"/>
        <dbReference type="ChEBI" id="CHEBI:456215"/>
        <dbReference type="EC" id="3.2.2.4"/>
    </reaction>
</comment>
<comment type="similarity">
    <text evidence="2">Belongs to the LOG family.</text>
</comment>
<dbReference type="EC" id="3.2.2.n1" evidence="2"/>
<dbReference type="InterPro" id="IPR005269">
    <property type="entry name" value="LOG"/>
</dbReference>